<organism evidence="1 2">
    <name type="scientific">Symbiodinium microadriaticum</name>
    <name type="common">Dinoflagellate</name>
    <name type="synonym">Zooxanthella microadriatica</name>
    <dbReference type="NCBI Taxonomy" id="2951"/>
    <lineage>
        <taxon>Eukaryota</taxon>
        <taxon>Sar</taxon>
        <taxon>Alveolata</taxon>
        <taxon>Dinophyceae</taxon>
        <taxon>Suessiales</taxon>
        <taxon>Symbiodiniaceae</taxon>
        <taxon>Symbiodinium</taxon>
    </lineage>
</organism>
<dbReference type="EMBL" id="LSRX01000105">
    <property type="protein sequence ID" value="OLQ09032.1"/>
    <property type="molecule type" value="Genomic_DNA"/>
</dbReference>
<dbReference type="OrthoDB" id="10269712at2759"/>
<keyword evidence="2" id="KW-1185">Reference proteome</keyword>
<protein>
    <submittedName>
        <fullName evidence="1">Uncharacterized protein</fullName>
    </submittedName>
</protein>
<accession>A0A1Q9ENN8</accession>
<sequence>MLYTDEGPIQFKANFRYDWAALVTPMLASRDLVLSPPARYKCISEIRSYVPRDPIADTAPAFRNTVWQYVSDLARENGHDVSVVPAEIRATVAGLLVLSEVRDKEELVSVSLVKTERNYYLHCKVAVRIQLRDPHLIAPQMHPLLFIHNTTTTAAVSIPSTGMLRPSNFMLTDNKWMPSRGFYTRAHNYSPNIAMEQASKFGGCGPFASRVEADCVASQFIDVARARDKRCCIRASDACINGFAIFWDS</sequence>
<dbReference type="AlphaFoldDB" id="A0A1Q9ENN8"/>
<name>A0A1Q9ENN8_SYMMI</name>
<comment type="caution">
    <text evidence="1">The sequence shown here is derived from an EMBL/GenBank/DDBJ whole genome shotgun (WGS) entry which is preliminary data.</text>
</comment>
<dbReference type="Proteomes" id="UP000186817">
    <property type="component" value="Unassembled WGS sequence"/>
</dbReference>
<reference evidence="1 2" key="1">
    <citation type="submission" date="2016-02" db="EMBL/GenBank/DDBJ databases">
        <title>Genome analysis of coral dinoflagellate symbionts highlights evolutionary adaptations to a symbiotic lifestyle.</title>
        <authorList>
            <person name="Aranda M."/>
            <person name="Li Y."/>
            <person name="Liew Y.J."/>
            <person name="Baumgarten S."/>
            <person name="Simakov O."/>
            <person name="Wilson M."/>
            <person name="Piel J."/>
            <person name="Ashoor H."/>
            <person name="Bougouffa S."/>
            <person name="Bajic V.B."/>
            <person name="Ryu T."/>
            <person name="Ravasi T."/>
            <person name="Bayer T."/>
            <person name="Micklem G."/>
            <person name="Kim H."/>
            <person name="Bhak J."/>
            <person name="Lajeunesse T.C."/>
            <person name="Voolstra C.R."/>
        </authorList>
    </citation>
    <scope>NUCLEOTIDE SEQUENCE [LARGE SCALE GENOMIC DNA]</scope>
    <source>
        <strain evidence="1 2">CCMP2467</strain>
    </source>
</reference>
<proteinExistence type="predicted"/>
<evidence type="ECO:0000313" key="2">
    <source>
        <dbReference type="Proteomes" id="UP000186817"/>
    </source>
</evidence>
<gene>
    <name evidence="1" type="ORF">AK812_SmicGene7402</name>
</gene>
<evidence type="ECO:0000313" key="1">
    <source>
        <dbReference type="EMBL" id="OLQ09032.1"/>
    </source>
</evidence>